<evidence type="ECO:0000313" key="2">
    <source>
        <dbReference type="Proteomes" id="UP000821865"/>
    </source>
</evidence>
<protein>
    <submittedName>
        <fullName evidence="1">Uncharacterized protein</fullName>
    </submittedName>
</protein>
<reference evidence="1" key="1">
    <citation type="submission" date="2020-05" db="EMBL/GenBank/DDBJ databases">
        <title>Large-scale comparative analyses of tick genomes elucidate their genetic diversity and vector capacities.</title>
        <authorList>
            <person name="Jia N."/>
            <person name="Wang J."/>
            <person name="Shi W."/>
            <person name="Du L."/>
            <person name="Sun Y."/>
            <person name="Zhan W."/>
            <person name="Jiang J."/>
            <person name="Wang Q."/>
            <person name="Zhang B."/>
            <person name="Ji P."/>
            <person name="Sakyi L.B."/>
            <person name="Cui X."/>
            <person name="Yuan T."/>
            <person name="Jiang B."/>
            <person name="Yang W."/>
            <person name="Lam T.T.-Y."/>
            <person name="Chang Q."/>
            <person name="Ding S."/>
            <person name="Wang X."/>
            <person name="Zhu J."/>
            <person name="Ruan X."/>
            <person name="Zhao L."/>
            <person name="Wei J."/>
            <person name="Que T."/>
            <person name="Du C."/>
            <person name="Cheng J."/>
            <person name="Dai P."/>
            <person name="Han X."/>
            <person name="Huang E."/>
            <person name="Gao Y."/>
            <person name="Liu J."/>
            <person name="Shao H."/>
            <person name="Ye R."/>
            <person name="Li L."/>
            <person name="Wei W."/>
            <person name="Wang X."/>
            <person name="Wang C."/>
            <person name="Yang T."/>
            <person name="Huo Q."/>
            <person name="Li W."/>
            <person name="Guo W."/>
            <person name="Chen H."/>
            <person name="Zhou L."/>
            <person name="Ni X."/>
            <person name="Tian J."/>
            <person name="Zhou Y."/>
            <person name="Sheng Y."/>
            <person name="Liu T."/>
            <person name="Pan Y."/>
            <person name="Xia L."/>
            <person name="Li J."/>
            <person name="Zhao F."/>
            <person name="Cao W."/>
        </authorList>
    </citation>
    <scope>NUCLEOTIDE SEQUENCE</scope>
    <source>
        <strain evidence="1">Dsil-2018</strain>
    </source>
</reference>
<proteinExistence type="predicted"/>
<organism evidence="1 2">
    <name type="scientific">Dermacentor silvarum</name>
    <name type="common">Tick</name>
    <dbReference type="NCBI Taxonomy" id="543639"/>
    <lineage>
        <taxon>Eukaryota</taxon>
        <taxon>Metazoa</taxon>
        <taxon>Ecdysozoa</taxon>
        <taxon>Arthropoda</taxon>
        <taxon>Chelicerata</taxon>
        <taxon>Arachnida</taxon>
        <taxon>Acari</taxon>
        <taxon>Parasitiformes</taxon>
        <taxon>Ixodida</taxon>
        <taxon>Ixodoidea</taxon>
        <taxon>Ixodidae</taxon>
        <taxon>Rhipicephalinae</taxon>
        <taxon>Dermacentor</taxon>
    </lineage>
</organism>
<comment type="caution">
    <text evidence="1">The sequence shown here is derived from an EMBL/GenBank/DDBJ whole genome shotgun (WGS) entry which is preliminary data.</text>
</comment>
<evidence type="ECO:0000313" key="1">
    <source>
        <dbReference type="EMBL" id="KAH7959133.1"/>
    </source>
</evidence>
<dbReference type="Proteomes" id="UP000821865">
    <property type="component" value="Chromosome 3"/>
</dbReference>
<name>A0ACB8D417_DERSI</name>
<dbReference type="EMBL" id="CM023472">
    <property type="protein sequence ID" value="KAH7959133.1"/>
    <property type="molecule type" value="Genomic_DNA"/>
</dbReference>
<gene>
    <name evidence="1" type="ORF">HPB49_008560</name>
</gene>
<sequence>MTADDDYKIIIRPRDGLNLSSWCAAHFSDSVRKALKLSEETTAADTVQLNYSQNTILVSTPDEGRAAAYAGIRDISFSETQYEVHLYVTVPVNTAKGMVRDVSHYDTQEVIMSSLEQKDPKILMHGDWATPRRLSSSSSHYLSIIVLFEPSSHYIKSMDTIMRKDVCRTPNVEKCHKCGLRDSLNGYECKAKCAVSGGPHEMCSNTYRRRFATPPIVRQRRQQSRQYRRSRSRGRSRSPGRTRASRSRKRRGNGTTVGHPPPQQWWPRSPSVS</sequence>
<accession>A0ACB8D417</accession>
<keyword evidence="2" id="KW-1185">Reference proteome</keyword>